<dbReference type="GO" id="GO:0005975">
    <property type="term" value="P:carbohydrate metabolic process"/>
    <property type="evidence" value="ECO:0007669"/>
    <property type="project" value="InterPro"/>
</dbReference>
<dbReference type="PANTHER" id="PTHR11177">
    <property type="entry name" value="CHITINASE"/>
    <property type="match status" value="1"/>
</dbReference>
<dbReference type="GO" id="GO:0006032">
    <property type="term" value="P:chitin catabolic process"/>
    <property type="evidence" value="ECO:0007669"/>
    <property type="project" value="TreeGrafter"/>
</dbReference>
<keyword evidence="4 7" id="KW-0378">Hydrolase</keyword>
<proteinExistence type="inferred from homology"/>
<dbReference type="GO" id="GO:0008061">
    <property type="term" value="F:chitin binding"/>
    <property type="evidence" value="ECO:0007669"/>
    <property type="project" value="UniProtKB-KW"/>
</dbReference>
<evidence type="ECO:0000256" key="4">
    <source>
        <dbReference type="ARBA" id="ARBA00022801"/>
    </source>
</evidence>
<dbReference type="Pfam" id="PF01607">
    <property type="entry name" value="CBM_14"/>
    <property type="match status" value="1"/>
</dbReference>
<evidence type="ECO:0000313" key="11">
    <source>
        <dbReference type="EMBL" id="VDI28372.1"/>
    </source>
</evidence>
<dbReference type="InterPro" id="IPR002557">
    <property type="entry name" value="Chitin-bd_dom"/>
</dbReference>
<dbReference type="FunFam" id="3.20.20.80:FF:000007">
    <property type="entry name" value="Acidic mammalian chitinase"/>
    <property type="match status" value="1"/>
</dbReference>
<dbReference type="PANTHER" id="PTHR11177:SF317">
    <property type="entry name" value="CHITINASE 12-RELATED"/>
    <property type="match status" value="1"/>
</dbReference>
<dbReference type="EMBL" id="UYJE01004479">
    <property type="protein sequence ID" value="VDI28372.1"/>
    <property type="molecule type" value="Genomic_DNA"/>
</dbReference>
<keyword evidence="2" id="KW-0147">Chitin-binding</keyword>
<sequence length="739" mass="83693">FAGILWVGYDDTSSVQRKLTMWSSGELSHRQSYHMFLSLKYRLYMTSAKETLIKKSQHDSKMFLLCRITTYHIDLKVKYNHNNSPQVSKYSKEYRILKFCMLGNKKEAKTNTRRDVVANVSMPFSSCIFCFIKYLINEVLHIFLQVEYILQENLLGVMIDDLGMDDFADNCGDGKFPLLSKINDVVSTAPTPIKPTVDVPEGIISSVVSTSKLSSSTISVQHHPKKMCKEISVSLLMHMAKHFDANDRFICKVCRQYLDRNMCSKFQVFVLNGIGEAMAEYKRVCYYTNWSQYRPIPYFPENIDPSLCTHIMYSFGQVSGVMIKPYEWNDESTPWSKGMFERIMAVKTRNPNLKIMIAIGGWKHGSGPFTALVDNENDIVTFARNSINFLRKNKFDGLDLDWEYPANRGSPPEDKQRFTKLVNILRKEFENEAQSTGRKRLLLTAAVAAGKEKIESAYEISKITADLDFINLMAYDFHGKDDRKTGHISPLYPRKDETGAERTLNQDWAVQYWIDNGTPKEKLVLGISTYGRTFKLSSSSNNGFGAATAGGGSPGKNTGESGFLSYYEICSSGWTTVWNDEHKVPYAYSGDQWVGYDNVRSVTIKAQYIKEKGLGGAMFWALDLDDFTGNACHEGDYPLISAVTNELKTSGFRPHPKPVTPKVPAERTTTTPRETTKSSITKQTGKCGMKGPTSCEHGAFYADTCDKNGYYHCVWGRPMKMSCYGSLVWNQAIRTCDRP</sequence>
<dbReference type="PROSITE" id="PS51910">
    <property type="entry name" value="GH18_2"/>
    <property type="match status" value="1"/>
</dbReference>
<evidence type="ECO:0000256" key="5">
    <source>
        <dbReference type="ARBA" id="ARBA00023157"/>
    </source>
</evidence>
<evidence type="ECO:0000313" key="12">
    <source>
        <dbReference type="Proteomes" id="UP000596742"/>
    </source>
</evidence>
<dbReference type="GO" id="GO:0008843">
    <property type="term" value="F:endochitinase activity"/>
    <property type="evidence" value="ECO:0007669"/>
    <property type="project" value="UniProtKB-EC"/>
</dbReference>
<dbReference type="SUPFAM" id="SSF57625">
    <property type="entry name" value="Invertebrate chitin-binding proteins"/>
    <property type="match status" value="1"/>
</dbReference>
<dbReference type="SUPFAM" id="SSF51445">
    <property type="entry name" value="(Trans)glycosidases"/>
    <property type="match status" value="2"/>
</dbReference>
<comment type="similarity">
    <text evidence="1">Belongs to the glycosyl hydrolase 18 family. Chitinase class II subfamily.</text>
</comment>
<dbReference type="Gene3D" id="2.170.140.10">
    <property type="entry name" value="Chitin binding domain"/>
    <property type="match status" value="1"/>
</dbReference>
<evidence type="ECO:0000256" key="3">
    <source>
        <dbReference type="ARBA" id="ARBA00022729"/>
    </source>
</evidence>
<dbReference type="CDD" id="cd02872">
    <property type="entry name" value="GH18_chitolectin_chitotriosidase"/>
    <property type="match status" value="1"/>
</dbReference>
<dbReference type="Gene3D" id="3.20.20.80">
    <property type="entry name" value="Glycosidases"/>
    <property type="match status" value="2"/>
</dbReference>
<evidence type="ECO:0000256" key="7">
    <source>
        <dbReference type="RuleBase" id="RU000489"/>
    </source>
</evidence>
<keyword evidence="3" id="KW-0732">Signal</keyword>
<feature type="domain" description="Chitin-binding type-2" evidence="9">
    <location>
        <begin position="692"/>
        <end position="739"/>
    </location>
</feature>
<dbReference type="Pfam" id="PF00704">
    <property type="entry name" value="Glyco_hydro_18"/>
    <property type="match status" value="1"/>
</dbReference>
<name>A0A8B6E560_MYTGA</name>
<dbReference type="AlphaFoldDB" id="A0A8B6E560"/>
<dbReference type="FunFam" id="3.10.50.10:FF:000001">
    <property type="entry name" value="Chitinase 3-like 1"/>
    <property type="match status" value="1"/>
</dbReference>
<evidence type="ECO:0000259" key="10">
    <source>
        <dbReference type="PROSITE" id="PS51910"/>
    </source>
</evidence>
<dbReference type="InterPro" id="IPR036508">
    <property type="entry name" value="Chitin-bd_dom_sf"/>
</dbReference>
<evidence type="ECO:0000256" key="1">
    <source>
        <dbReference type="ARBA" id="ARBA00009121"/>
    </source>
</evidence>
<feature type="non-terminal residue" evidence="11">
    <location>
        <position position="739"/>
    </location>
</feature>
<dbReference type="InterPro" id="IPR001223">
    <property type="entry name" value="Glyco_hydro18_cat"/>
</dbReference>
<feature type="domain" description="GH18" evidence="10">
    <location>
        <begin position="281"/>
        <end position="650"/>
    </location>
</feature>
<dbReference type="EC" id="3.2.1.14" evidence="11"/>
<dbReference type="SUPFAM" id="SSF54556">
    <property type="entry name" value="Chitinase insertion domain"/>
    <property type="match status" value="1"/>
</dbReference>
<evidence type="ECO:0000256" key="8">
    <source>
        <dbReference type="SAM" id="MobiDB-lite"/>
    </source>
</evidence>
<dbReference type="InterPro" id="IPR011583">
    <property type="entry name" value="Chitinase_II/V-like_cat"/>
</dbReference>
<keyword evidence="5" id="KW-1015">Disulfide bond</keyword>
<dbReference type="Proteomes" id="UP000596742">
    <property type="component" value="Unassembled WGS sequence"/>
</dbReference>
<evidence type="ECO:0000259" key="9">
    <source>
        <dbReference type="PROSITE" id="PS50940"/>
    </source>
</evidence>
<dbReference type="InterPro" id="IPR050314">
    <property type="entry name" value="Glycosyl_Hydrlase_18"/>
</dbReference>
<evidence type="ECO:0000256" key="2">
    <source>
        <dbReference type="ARBA" id="ARBA00022669"/>
    </source>
</evidence>
<dbReference type="PROSITE" id="PS50940">
    <property type="entry name" value="CHIT_BIND_II"/>
    <property type="match status" value="1"/>
</dbReference>
<reference evidence="11" key="1">
    <citation type="submission" date="2018-11" db="EMBL/GenBank/DDBJ databases">
        <authorList>
            <person name="Alioto T."/>
            <person name="Alioto T."/>
        </authorList>
    </citation>
    <scope>NUCLEOTIDE SEQUENCE</scope>
</reference>
<dbReference type="InterPro" id="IPR017853">
    <property type="entry name" value="GH"/>
</dbReference>
<protein>
    <submittedName>
        <fullName evidence="11">Chitinase</fullName>
        <ecNumber evidence="11">3.2.1.14</ecNumber>
    </submittedName>
</protein>
<gene>
    <name evidence="11" type="ORF">MGAL_10B011219</name>
</gene>
<keyword evidence="6 7" id="KW-0326">Glycosidase</keyword>
<dbReference type="InterPro" id="IPR029070">
    <property type="entry name" value="Chitinase_insertion_sf"/>
</dbReference>
<dbReference type="PROSITE" id="PS01095">
    <property type="entry name" value="GH18_1"/>
    <property type="match status" value="1"/>
</dbReference>
<keyword evidence="12" id="KW-1185">Reference proteome</keyword>
<comment type="caution">
    <text evidence="11">The sequence shown here is derived from an EMBL/GenBank/DDBJ whole genome shotgun (WGS) entry which is preliminary data.</text>
</comment>
<dbReference type="GO" id="GO:0005576">
    <property type="term" value="C:extracellular region"/>
    <property type="evidence" value="ECO:0007669"/>
    <property type="project" value="InterPro"/>
</dbReference>
<feature type="region of interest" description="Disordered" evidence="8">
    <location>
        <begin position="651"/>
        <end position="683"/>
    </location>
</feature>
<dbReference type="SMART" id="SM00636">
    <property type="entry name" value="Glyco_18"/>
    <property type="match status" value="1"/>
</dbReference>
<evidence type="ECO:0000256" key="6">
    <source>
        <dbReference type="ARBA" id="ARBA00023295"/>
    </source>
</evidence>
<accession>A0A8B6E560</accession>
<organism evidence="11 12">
    <name type="scientific">Mytilus galloprovincialis</name>
    <name type="common">Mediterranean mussel</name>
    <dbReference type="NCBI Taxonomy" id="29158"/>
    <lineage>
        <taxon>Eukaryota</taxon>
        <taxon>Metazoa</taxon>
        <taxon>Spiralia</taxon>
        <taxon>Lophotrochozoa</taxon>
        <taxon>Mollusca</taxon>
        <taxon>Bivalvia</taxon>
        <taxon>Autobranchia</taxon>
        <taxon>Pteriomorphia</taxon>
        <taxon>Mytilida</taxon>
        <taxon>Mytiloidea</taxon>
        <taxon>Mytilidae</taxon>
        <taxon>Mytilinae</taxon>
        <taxon>Mytilus</taxon>
    </lineage>
</organism>
<dbReference type="Gene3D" id="3.10.50.10">
    <property type="match status" value="1"/>
</dbReference>
<dbReference type="InterPro" id="IPR001579">
    <property type="entry name" value="Glyco_hydro_18_chit_AS"/>
</dbReference>
<dbReference type="OrthoDB" id="76388at2759"/>